<accession>A0AAD7JQ66</accession>
<reference evidence="4" key="1">
    <citation type="submission" date="2023-03" db="EMBL/GenBank/DDBJ databases">
        <title>Massive genome expansion in bonnet fungi (Mycena s.s.) driven by repeated elements and novel gene families across ecological guilds.</title>
        <authorList>
            <consortium name="Lawrence Berkeley National Laboratory"/>
            <person name="Harder C.B."/>
            <person name="Miyauchi S."/>
            <person name="Viragh M."/>
            <person name="Kuo A."/>
            <person name="Thoen E."/>
            <person name="Andreopoulos B."/>
            <person name="Lu D."/>
            <person name="Skrede I."/>
            <person name="Drula E."/>
            <person name="Henrissat B."/>
            <person name="Morin E."/>
            <person name="Kohler A."/>
            <person name="Barry K."/>
            <person name="LaButti K."/>
            <person name="Morin E."/>
            <person name="Salamov A."/>
            <person name="Lipzen A."/>
            <person name="Mereny Z."/>
            <person name="Hegedus B."/>
            <person name="Baldrian P."/>
            <person name="Stursova M."/>
            <person name="Weitz H."/>
            <person name="Taylor A."/>
            <person name="Grigoriev I.V."/>
            <person name="Nagy L.G."/>
            <person name="Martin F."/>
            <person name="Kauserud H."/>
        </authorList>
    </citation>
    <scope>NUCLEOTIDE SEQUENCE</scope>
    <source>
        <strain evidence="4">CBHHK182m</strain>
    </source>
</reference>
<dbReference type="InterPro" id="IPR053183">
    <property type="entry name" value="ASL1"/>
</dbReference>
<keyword evidence="4" id="KW-0378">Hydrolase</keyword>
<dbReference type="Pfam" id="PF11790">
    <property type="entry name" value="Glyco_hydro_cc"/>
    <property type="match status" value="1"/>
</dbReference>
<dbReference type="GO" id="GO:0009277">
    <property type="term" value="C:fungal-type cell wall"/>
    <property type="evidence" value="ECO:0007669"/>
    <property type="project" value="TreeGrafter"/>
</dbReference>
<evidence type="ECO:0000313" key="5">
    <source>
        <dbReference type="Proteomes" id="UP001215598"/>
    </source>
</evidence>
<dbReference type="Proteomes" id="UP001215598">
    <property type="component" value="Unassembled WGS sequence"/>
</dbReference>
<dbReference type="Gene3D" id="3.20.20.80">
    <property type="entry name" value="Glycosidases"/>
    <property type="match status" value="1"/>
</dbReference>
<dbReference type="GO" id="GO:0071966">
    <property type="term" value="P:fungal-type cell wall polysaccharide metabolic process"/>
    <property type="evidence" value="ECO:0007669"/>
    <property type="project" value="TreeGrafter"/>
</dbReference>
<evidence type="ECO:0000256" key="1">
    <source>
        <dbReference type="SAM" id="MobiDB-lite"/>
    </source>
</evidence>
<feature type="domain" description="Asl1-like glycosyl hydrolase catalytic" evidence="3">
    <location>
        <begin position="43"/>
        <end position="275"/>
    </location>
</feature>
<keyword evidence="5" id="KW-1185">Reference proteome</keyword>
<feature type="chain" id="PRO_5042236296" evidence="2">
    <location>
        <begin position="18"/>
        <end position="324"/>
    </location>
</feature>
<dbReference type="GO" id="GO:0016787">
    <property type="term" value="F:hydrolase activity"/>
    <property type="evidence" value="ECO:0007669"/>
    <property type="project" value="UniProtKB-KW"/>
</dbReference>
<feature type="region of interest" description="Disordered" evidence="1">
    <location>
        <begin position="21"/>
        <end position="42"/>
    </location>
</feature>
<dbReference type="AlphaFoldDB" id="A0AAD7JQ66"/>
<evidence type="ECO:0000313" key="4">
    <source>
        <dbReference type="EMBL" id="KAJ7768289.1"/>
    </source>
</evidence>
<gene>
    <name evidence="4" type="ORF">B0H16DRAFT_1519292</name>
</gene>
<dbReference type="PANTHER" id="PTHR34154">
    <property type="entry name" value="ALKALI-SENSITIVE LINKAGE PROTEIN 1"/>
    <property type="match status" value="1"/>
</dbReference>
<feature type="signal peptide" evidence="2">
    <location>
        <begin position="1"/>
        <end position="17"/>
    </location>
</feature>
<dbReference type="PANTHER" id="PTHR34154:SF3">
    <property type="entry name" value="ALKALI-SENSITIVE LINKAGE PROTEIN 1"/>
    <property type="match status" value="1"/>
</dbReference>
<evidence type="ECO:0000259" key="3">
    <source>
        <dbReference type="Pfam" id="PF11790"/>
    </source>
</evidence>
<dbReference type="InterPro" id="IPR017853">
    <property type="entry name" value="GH"/>
</dbReference>
<dbReference type="SUPFAM" id="SSF51445">
    <property type="entry name" value="(Trans)glycosidases"/>
    <property type="match status" value="1"/>
</dbReference>
<dbReference type="InterPro" id="IPR024655">
    <property type="entry name" value="Asl1_glyco_hydro_catalytic"/>
</dbReference>
<keyword evidence="2" id="KW-0732">Signal</keyword>
<feature type="compositionally biased region" description="Polar residues" evidence="1">
    <location>
        <begin position="21"/>
        <end position="35"/>
    </location>
</feature>
<organism evidence="4 5">
    <name type="scientific">Mycena metata</name>
    <dbReference type="NCBI Taxonomy" id="1033252"/>
    <lineage>
        <taxon>Eukaryota</taxon>
        <taxon>Fungi</taxon>
        <taxon>Dikarya</taxon>
        <taxon>Basidiomycota</taxon>
        <taxon>Agaricomycotina</taxon>
        <taxon>Agaricomycetes</taxon>
        <taxon>Agaricomycetidae</taxon>
        <taxon>Agaricales</taxon>
        <taxon>Marasmiineae</taxon>
        <taxon>Mycenaceae</taxon>
        <taxon>Mycena</taxon>
    </lineage>
</organism>
<proteinExistence type="predicted"/>
<protein>
    <submittedName>
        <fullName evidence="4">Glycosyl hydrolase catalytic core-domain-containing protein</fullName>
    </submittedName>
</protein>
<dbReference type="EMBL" id="JARKIB010000020">
    <property type="protein sequence ID" value="KAJ7768289.1"/>
    <property type="molecule type" value="Genomic_DNA"/>
</dbReference>
<evidence type="ECO:0000256" key="2">
    <source>
        <dbReference type="SAM" id="SignalP"/>
    </source>
</evidence>
<comment type="caution">
    <text evidence="4">The sequence shown here is derived from an EMBL/GenBank/DDBJ whole genome shotgun (WGS) entry which is preliminary data.</text>
</comment>
<sequence>MTFTTLFMLFLAQTSLAHPTSHPASRTVSVTSSSKAGIAGGDADTDMQQFTASGKTTWYYQWSVSSDVSTTDLEFVPMLWGQKDVAQWTDASNGINATISKNKPTAVLGFNEPQETGQSNLTPQQGADLWTTYIEPLHAQGLRLGSPAPSSAPSGKTWIQDFLTACNGACTVDFIALHYYDVNATAFMEYLTDFHNTFQRPIWVTEWACQNFNNGPQCTAAEVAEFLNTTQSFMDAQDWVERYAWYGVMRDLGGVNPLDAMMTSDGKINDLGKQYIGTEAPKTSGGAPGATGTAGLPGIPTSSGILRWSTSWWLSSILLTAFLL</sequence>
<name>A0AAD7JQ66_9AGAR</name>